<organism evidence="3 4">
    <name type="scientific">Candidatus Yanofskybacteria bacterium RIFCSPHIGHO2_12_FULL_45_19b</name>
    <dbReference type="NCBI Taxonomy" id="1802689"/>
    <lineage>
        <taxon>Bacteria</taxon>
        <taxon>Candidatus Yanofskyibacteriota</taxon>
    </lineage>
</organism>
<feature type="compositionally biased region" description="Polar residues" evidence="1">
    <location>
        <begin position="32"/>
        <end position="41"/>
    </location>
</feature>
<sequence>MSNKKLIWLVIVVIVLAIVFIGMRKGSTINSGVTPTPNLSATPKASSSPVVKKPPVVTATPALGNYSQLVTEYRDRRVQFNNICQMSPSALTYKNGTKIMLDNRSSESRVVTIDGTPYNFSGYSYRFVTLSSNTLPRTLAVNCGPSINVGVITLQR</sequence>
<accession>A0A1F8G453</accession>
<keyword evidence="2" id="KW-0812">Transmembrane</keyword>
<feature type="transmembrane region" description="Helical" evidence="2">
    <location>
        <begin position="6"/>
        <end position="23"/>
    </location>
</feature>
<keyword evidence="2" id="KW-0472">Membrane</keyword>
<dbReference type="AlphaFoldDB" id="A0A1F8G453"/>
<keyword evidence="2" id="KW-1133">Transmembrane helix</keyword>
<comment type="caution">
    <text evidence="3">The sequence shown here is derived from an EMBL/GenBank/DDBJ whole genome shotgun (WGS) entry which is preliminary data.</text>
</comment>
<reference evidence="3 4" key="1">
    <citation type="journal article" date="2016" name="Nat. Commun.">
        <title>Thousands of microbial genomes shed light on interconnected biogeochemical processes in an aquifer system.</title>
        <authorList>
            <person name="Anantharaman K."/>
            <person name="Brown C.T."/>
            <person name="Hug L.A."/>
            <person name="Sharon I."/>
            <person name="Castelle C.J."/>
            <person name="Probst A.J."/>
            <person name="Thomas B.C."/>
            <person name="Singh A."/>
            <person name="Wilkins M.J."/>
            <person name="Karaoz U."/>
            <person name="Brodie E.L."/>
            <person name="Williams K.H."/>
            <person name="Hubbard S.S."/>
            <person name="Banfield J.F."/>
        </authorList>
    </citation>
    <scope>NUCLEOTIDE SEQUENCE [LARGE SCALE GENOMIC DNA]</scope>
</reference>
<proteinExistence type="predicted"/>
<feature type="region of interest" description="Disordered" evidence="1">
    <location>
        <begin position="32"/>
        <end position="52"/>
    </location>
</feature>
<dbReference type="Proteomes" id="UP000177478">
    <property type="component" value="Unassembled WGS sequence"/>
</dbReference>
<evidence type="ECO:0000256" key="2">
    <source>
        <dbReference type="SAM" id="Phobius"/>
    </source>
</evidence>
<name>A0A1F8G453_9BACT</name>
<evidence type="ECO:0000256" key="1">
    <source>
        <dbReference type="SAM" id="MobiDB-lite"/>
    </source>
</evidence>
<protein>
    <submittedName>
        <fullName evidence="3">Uncharacterized protein</fullName>
    </submittedName>
</protein>
<dbReference type="EMBL" id="MGKD01000008">
    <property type="protein sequence ID" value="OGN20124.1"/>
    <property type="molecule type" value="Genomic_DNA"/>
</dbReference>
<evidence type="ECO:0000313" key="3">
    <source>
        <dbReference type="EMBL" id="OGN20124.1"/>
    </source>
</evidence>
<gene>
    <name evidence="3" type="ORF">A3F25_01210</name>
</gene>
<dbReference type="STRING" id="1802689.A3F25_01210"/>
<evidence type="ECO:0000313" key="4">
    <source>
        <dbReference type="Proteomes" id="UP000177478"/>
    </source>
</evidence>
<feature type="compositionally biased region" description="Low complexity" evidence="1">
    <location>
        <begin position="42"/>
        <end position="52"/>
    </location>
</feature>